<sequence length="161" mass="18770">MTNLEFLRMKIPDKDITNQLFTDDELSEIIKIHSEIKVMQATQMDVDSKVFKIPVYRLDETYVERIFIGLPYPENELTSGFTMDKEAGIIYFDDAVGADVYVQAKVINWNDVLADCYEMIMGDINKLNSYSIQNASQQMDDTKAHLRYLVNYYRSPRGWDL</sequence>
<name>A0ABN4UZ32_9BACT</name>
<dbReference type="Proteomes" id="UP000185490">
    <property type="component" value="Chromosome"/>
</dbReference>
<evidence type="ECO:0000313" key="2">
    <source>
        <dbReference type="Proteomes" id="UP000185490"/>
    </source>
</evidence>
<keyword evidence="2" id="KW-1185">Reference proteome</keyword>
<evidence type="ECO:0000313" key="1">
    <source>
        <dbReference type="EMBL" id="APT74377.1"/>
    </source>
</evidence>
<accession>A0ABN4UZ32</accession>
<dbReference type="EMBL" id="CP007389">
    <property type="protein sequence ID" value="APT74377.1"/>
    <property type="molecule type" value="Genomic_DNA"/>
</dbReference>
<gene>
    <name evidence="1" type="ORF">BW47_07715</name>
</gene>
<proteinExistence type="predicted"/>
<reference evidence="1 2" key="1">
    <citation type="submission" date="2014-02" db="EMBL/GenBank/DDBJ databases">
        <title>Diversity of Thermotogales isolates from hydrothermal vents.</title>
        <authorList>
            <person name="Haverkamp T.H.A."/>
            <person name="Lossouarn J."/>
            <person name="Geslin C."/>
            <person name="Nesbo C.L."/>
        </authorList>
    </citation>
    <scope>NUCLEOTIDE SEQUENCE [LARGE SCALE GENOMIC DNA]</scope>
    <source>
        <strain evidence="1 2">431</strain>
    </source>
</reference>
<dbReference type="RefSeq" id="WP_012057661.1">
    <property type="nucleotide sequence ID" value="NZ_CP007389.1"/>
</dbReference>
<organism evidence="1 2">
    <name type="scientific">Thermosipho melanesiensis</name>
    <dbReference type="NCBI Taxonomy" id="46541"/>
    <lineage>
        <taxon>Bacteria</taxon>
        <taxon>Thermotogati</taxon>
        <taxon>Thermotogota</taxon>
        <taxon>Thermotogae</taxon>
        <taxon>Thermotogales</taxon>
        <taxon>Fervidobacteriaceae</taxon>
        <taxon>Thermosipho</taxon>
    </lineage>
</organism>
<protein>
    <submittedName>
        <fullName evidence="1">Uncharacterized protein</fullName>
    </submittedName>
</protein>